<keyword evidence="1" id="KW-0378">Hydrolase</keyword>
<dbReference type="PANTHER" id="PTHR11440">
    <property type="entry name" value="LECITHIN-CHOLESTEROL ACYLTRANSFERASE-RELATED"/>
    <property type="match status" value="1"/>
</dbReference>
<sequence>MSGETFRRVQLHFDEHMNPQSDSTLSRDACTLRAMGIWPPRAVVPVIFLPGIMGTNLKSKSSGDAAWIPPNKLGEKLSEVSARKQQSPDQRQIQLTPEDCDVYDYQKAITVPETYMALDDKEAKARHWGELHAESYLQFLLTLENALNFPWVGLEESSPKPSDVWKGVFHPKGWKPQAPLTEAEFKSRMGKVYFPVFACGYNWLQDNADSAERLKERITEIESRLSTSSYFQYSNKVILVTHSMGGLVARKAVQDLGDKVLGVFHSVQPVTGAPAVYRRFRAGTEVDGLFDFSGAGAAVVLGWDAADVTCVLANAVGPLELLPTQDYPAEWLHITDGEKTIKMPAQGESPYKSIYSVSSTDKWWGMVTPELIDPANIYISKKPNMDIFKDHFLSLMNDAEEFHSSIQLNAHACTYANYGNDPSQRSFETVKWRTTQDIANCSESDILSATTTHKKLTGRVEVKIHEKRVSFYPDNKNEPGDGTVPAPSGKAVGKLTGIQEVFELTGFDHQHSYCDSVSQKTALYAITKIVQKLNIEADDECKNS</sequence>
<dbReference type="GO" id="GO:0016787">
    <property type="term" value="F:hydrolase activity"/>
    <property type="evidence" value="ECO:0007669"/>
    <property type="project" value="UniProtKB-KW"/>
</dbReference>
<keyword evidence="2" id="KW-1185">Reference proteome</keyword>
<accession>A0A975XVX6</accession>
<gene>
    <name evidence="1" type="ORF">Azoinq_06930</name>
</gene>
<protein>
    <submittedName>
        <fullName evidence="1">Alpha/beta hydrolase</fullName>
    </submittedName>
</protein>
<reference evidence="1" key="1">
    <citation type="submission" date="2020-11" db="EMBL/GenBank/DDBJ databases">
        <title>Azospira inquinata sp. nov.</title>
        <authorList>
            <person name="Moe W.M."/>
            <person name="Mikes M.C."/>
        </authorList>
    </citation>
    <scope>NUCLEOTIDE SEQUENCE</scope>
    <source>
        <strain evidence="1">Azo-3</strain>
    </source>
</reference>
<dbReference type="RefSeq" id="WP_216130623.1">
    <property type="nucleotide sequence ID" value="NZ_CP064782.1"/>
</dbReference>
<dbReference type="KEGG" id="aiq:Azoinq_06930"/>
<name>A0A975XVX6_9RHOO</name>
<dbReference type="AlphaFoldDB" id="A0A975XVX6"/>
<proteinExistence type="predicted"/>
<organism evidence="1 2">
    <name type="scientific">Azospira inquinata</name>
    <dbReference type="NCBI Taxonomy" id="2785627"/>
    <lineage>
        <taxon>Bacteria</taxon>
        <taxon>Pseudomonadati</taxon>
        <taxon>Pseudomonadota</taxon>
        <taxon>Betaproteobacteria</taxon>
        <taxon>Rhodocyclales</taxon>
        <taxon>Rhodocyclaceae</taxon>
        <taxon>Azospira</taxon>
    </lineage>
</organism>
<evidence type="ECO:0000313" key="1">
    <source>
        <dbReference type="EMBL" id="QWT50312.1"/>
    </source>
</evidence>
<dbReference type="EMBL" id="CP064782">
    <property type="protein sequence ID" value="QWT50312.1"/>
    <property type="molecule type" value="Genomic_DNA"/>
</dbReference>
<dbReference type="Proteomes" id="UP000683428">
    <property type="component" value="Chromosome"/>
</dbReference>
<evidence type="ECO:0000313" key="2">
    <source>
        <dbReference type="Proteomes" id="UP000683428"/>
    </source>
</evidence>